<dbReference type="GO" id="GO:0016491">
    <property type="term" value="F:oxidoreductase activity"/>
    <property type="evidence" value="ECO:0007669"/>
    <property type="project" value="UniProtKB-KW"/>
</dbReference>
<keyword evidence="6" id="KW-1185">Reference proteome</keyword>
<gene>
    <name evidence="5" type="ORF">BDV96DRAFT_567071</name>
</gene>
<dbReference type="EMBL" id="ML977314">
    <property type="protein sequence ID" value="KAF2120332.1"/>
    <property type="molecule type" value="Genomic_DNA"/>
</dbReference>
<organism evidence="5 6">
    <name type="scientific">Lophiotrema nucula</name>
    <dbReference type="NCBI Taxonomy" id="690887"/>
    <lineage>
        <taxon>Eukaryota</taxon>
        <taxon>Fungi</taxon>
        <taxon>Dikarya</taxon>
        <taxon>Ascomycota</taxon>
        <taxon>Pezizomycotina</taxon>
        <taxon>Dothideomycetes</taxon>
        <taxon>Pleosporomycetidae</taxon>
        <taxon>Pleosporales</taxon>
        <taxon>Lophiotremataceae</taxon>
        <taxon>Lophiotrema</taxon>
    </lineage>
</organism>
<evidence type="ECO:0000313" key="5">
    <source>
        <dbReference type="EMBL" id="KAF2120332.1"/>
    </source>
</evidence>
<protein>
    <submittedName>
        <fullName evidence="5">Salicylate 1-hydroxylase-like protein</fullName>
    </submittedName>
</protein>
<evidence type="ECO:0000256" key="3">
    <source>
        <dbReference type="ARBA" id="ARBA00023002"/>
    </source>
</evidence>
<feature type="domain" description="FAD-binding" evidence="4">
    <location>
        <begin position="165"/>
        <end position="390"/>
    </location>
</feature>
<evidence type="ECO:0000259" key="4">
    <source>
        <dbReference type="Pfam" id="PF01494"/>
    </source>
</evidence>
<dbReference type="SUPFAM" id="SSF51905">
    <property type="entry name" value="FAD/NAD(P)-binding domain"/>
    <property type="match status" value="1"/>
</dbReference>
<dbReference type="PANTHER" id="PTHR46720:SF3">
    <property type="entry name" value="FAD-BINDING DOMAIN-CONTAINING PROTEIN-RELATED"/>
    <property type="match status" value="1"/>
</dbReference>
<dbReference type="InterPro" id="IPR002938">
    <property type="entry name" value="FAD-bd"/>
</dbReference>
<proteinExistence type="predicted"/>
<dbReference type="Gene3D" id="3.50.50.60">
    <property type="entry name" value="FAD/NAD(P)-binding domain"/>
    <property type="match status" value="1"/>
</dbReference>
<keyword evidence="1" id="KW-0285">Flavoprotein</keyword>
<dbReference type="SUPFAM" id="SSF54373">
    <property type="entry name" value="FAD-linked reductases, C-terminal domain"/>
    <property type="match status" value="1"/>
</dbReference>
<evidence type="ECO:0000256" key="2">
    <source>
        <dbReference type="ARBA" id="ARBA00022827"/>
    </source>
</evidence>
<name>A0A6A5ZL53_9PLEO</name>
<keyword evidence="2" id="KW-0274">FAD</keyword>
<dbReference type="AlphaFoldDB" id="A0A6A5ZL53"/>
<dbReference type="GO" id="GO:0071949">
    <property type="term" value="F:FAD binding"/>
    <property type="evidence" value="ECO:0007669"/>
    <property type="project" value="InterPro"/>
</dbReference>
<reference evidence="5" key="1">
    <citation type="journal article" date="2020" name="Stud. Mycol.">
        <title>101 Dothideomycetes genomes: a test case for predicting lifestyles and emergence of pathogens.</title>
        <authorList>
            <person name="Haridas S."/>
            <person name="Albert R."/>
            <person name="Binder M."/>
            <person name="Bloem J."/>
            <person name="Labutti K."/>
            <person name="Salamov A."/>
            <person name="Andreopoulos B."/>
            <person name="Baker S."/>
            <person name="Barry K."/>
            <person name="Bills G."/>
            <person name="Bluhm B."/>
            <person name="Cannon C."/>
            <person name="Castanera R."/>
            <person name="Culley D."/>
            <person name="Daum C."/>
            <person name="Ezra D."/>
            <person name="Gonzalez J."/>
            <person name="Henrissat B."/>
            <person name="Kuo A."/>
            <person name="Liang C."/>
            <person name="Lipzen A."/>
            <person name="Lutzoni F."/>
            <person name="Magnuson J."/>
            <person name="Mondo S."/>
            <person name="Nolan M."/>
            <person name="Ohm R."/>
            <person name="Pangilinan J."/>
            <person name="Park H.-J."/>
            <person name="Ramirez L."/>
            <person name="Alfaro M."/>
            <person name="Sun H."/>
            <person name="Tritt A."/>
            <person name="Yoshinaga Y."/>
            <person name="Zwiers L.-H."/>
            <person name="Turgeon B."/>
            <person name="Goodwin S."/>
            <person name="Spatafora J."/>
            <person name="Crous P."/>
            <person name="Grigoriev I."/>
        </authorList>
    </citation>
    <scope>NUCLEOTIDE SEQUENCE</scope>
    <source>
        <strain evidence="5">CBS 627.86</strain>
    </source>
</reference>
<dbReference type="InterPro" id="IPR036188">
    <property type="entry name" value="FAD/NAD-bd_sf"/>
</dbReference>
<dbReference type="PANTHER" id="PTHR46720">
    <property type="entry name" value="HYDROXYLASE, PUTATIVE (AFU_ORTHOLOGUE AFUA_3G01460)-RELATED"/>
    <property type="match status" value="1"/>
</dbReference>
<keyword evidence="3" id="KW-0560">Oxidoreductase</keyword>
<dbReference type="Proteomes" id="UP000799770">
    <property type="component" value="Unassembled WGS sequence"/>
</dbReference>
<dbReference type="OrthoDB" id="417877at2759"/>
<evidence type="ECO:0000313" key="6">
    <source>
        <dbReference type="Proteomes" id="UP000799770"/>
    </source>
</evidence>
<sequence>MTSRSSNLAIVGGGITGLTLSISLTKHGISHTLYESAAGFGEIGAGVGFEPNFVRTMGLISPALQEAFLTCADAKRPEAFDKTPAFFQYRIGDLRVPERKGLKDNLVAIKKDGTEVKIGEKLFDWRSRPGLRGGVHRAHLLDELVKLVPPHICKFKKRLIDVMEAEDGSGDAVLSFADGTTATHSAVLGCDGIKSRTREIVLGGKEEARAVFSGKYAYRGLIPMSKAVKFMGDYLPLRSQMFAGYHGHVLTFPIAKGTIMNVVAFSSRPTWESEKWVVDSSREEMLKDYETWSPMIKELIAAMPEKPDIWALFNHRPAKTYHQTKPKIVLVGDAAHASTPHQGAGAGVGVEDCYILGEILAAVSGNEDLEKAFKVYDEIRRPRSLKLVETSRTGAQLYELESELGDDFEAIEDRMETRMDWLWDYDIAEDREKALQILKGSANAGSSARL</sequence>
<dbReference type="GO" id="GO:0044550">
    <property type="term" value="P:secondary metabolite biosynthetic process"/>
    <property type="evidence" value="ECO:0007669"/>
    <property type="project" value="TreeGrafter"/>
</dbReference>
<evidence type="ECO:0000256" key="1">
    <source>
        <dbReference type="ARBA" id="ARBA00022630"/>
    </source>
</evidence>
<dbReference type="InterPro" id="IPR051104">
    <property type="entry name" value="FAD_monoxygenase"/>
</dbReference>
<dbReference type="Pfam" id="PF01494">
    <property type="entry name" value="FAD_binding_3"/>
    <property type="match status" value="1"/>
</dbReference>
<dbReference type="PRINTS" id="PR00420">
    <property type="entry name" value="RNGMNOXGNASE"/>
</dbReference>
<accession>A0A6A5ZL53</accession>